<proteinExistence type="predicted"/>
<dbReference type="Proteomes" id="UP000006201">
    <property type="component" value="Unassembled WGS sequence"/>
</dbReference>
<evidence type="ECO:0000313" key="2">
    <source>
        <dbReference type="EMBL" id="EAR30510.1"/>
    </source>
</evidence>
<evidence type="ECO:0000259" key="1">
    <source>
        <dbReference type="PROSITE" id="PS51186"/>
    </source>
</evidence>
<dbReference type="OrthoDB" id="3216107at2"/>
<accession>A4C4M8</accession>
<gene>
    <name evidence="2" type="ORF">PTD2_03036</name>
</gene>
<dbReference type="Gene3D" id="3.40.630.30">
    <property type="match status" value="1"/>
</dbReference>
<dbReference type="HOGENOM" id="CLU_086503_2_1_6"/>
<feature type="domain" description="N-acetyltransferase" evidence="1">
    <location>
        <begin position="9"/>
        <end position="146"/>
    </location>
</feature>
<evidence type="ECO:0000313" key="3">
    <source>
        <dbReference type="Proteomes" id="UP000006201"/>
    </source>
</evidence>
<dbReference type="Pfam" id="PF00583">
    <property type="entry name" value="Acetyltransf_1"/>
    <property type="match status" value="1"/>
</dbReference>
<dbReference type="AlphaFoldDB" id="A4C4M8"/>
<sequence>MNCEVNQTDTIWYSDNPNDMQLAVIHGYLTRSYWALGISDSLVEQSLKHSLCFGAFIGQQQIAFARVISDFSTFAYLADVFVLEGYRGLGISKQLIANILRHKNLQGLRRFMLCTSDAHGLYQQFGFTQAEQPQNLMALHRTTIYS</sequence>
<dbReference type="PROSITE" id="PS51186">
    <property type="entry name" value="GNAT"/>
    <property type="match status" value="1"/>
</dbReference>
<dbReference type="SUPFAM" id="SSF55729">
    <property type="entry name" value="Acyl-CoA N-acyltransferases (Nat)"/>
    <property type="match status" value="1"/>
</dbReference>
<keyword evidence="3" id="KW-1185">Reference proteome</keyword>
<dbReference type="EMBL" id="AAOH01000001">
    <property type="protein sequence ID" value="EAR30510.1"/>
    <property type="molecule type" value="Genomic_DNA"/>
</dbReference>
<keyword evidence="2" id="KW-0808">Transferase</keyword>
<dbReference type="InterPro" id="IPR000182">
    <property type="entry name" value="GNAT_dom"/>
</dbReference>
<dbReference type="PANTHER" id="PTHR43233:SF1">
    <property type="entry name" value="FAMILY N-ACETYLTRANSFERASE, PUTATIVE (AFU_ORTHOLOGUE AFUA_6G03350)-RELATED"/>
    <property type="match status" value="1"/>
</dbReference>
<name>A4C4M8_9GAMM</name>
<dbReference type="InterPro" id="IPR053144">
    <property type="entry name" value="Acetyltransferase_Butenolide"/>
</dbReference>
<organism evidence="2 3">
    <name type="scientific">Pseudoalteromonas tunicata D2</name>
    <dbReference type="NCBI Taxonomy" id="87626"/>
    <lineage>
        <taxon>Bacteria</taxon>
        <taxon>Pseudomonadati</taxon>
        <taxon>Pseudomonadota</taxon>
        <taxon>Gammaproteobacteria</taxon>
        <taxon>Alteromonadales</taxon>
        <taxon>Pseudoalteromonadaceae</taxon>
        <taxon>Pseudoalteromonas</taxon>
    </lineage>
</organism>
<dbReference type="GO" id="GO:0016747">
    <property type="term" value="F:acyltransferase activity, transferring groups other than amino-acyl groups"/>
    <property type="evidence" value="ECO:0007669"/>
    <property type="project" value="InterPro"/>
</dbReference>
<dbReference type="CDD" id="cd04301">
    <property type="entry name" value="NAT_SF"/>
    <property type="match status" value="1"/>
</dbReference>
<dbReference type="InterPro" id="IPR016181">
    <property type="entry name" value="Acyl_CoA_acyltransferase"/>
</dbReference>
<dbReference type="PANTHER" id="PTHR43233">
    <property type="entry name" value="FAMILY N-ACETYLTRANSFERASE, PUTATIVE (AFU_ORTHOLOGUE AFUA_6G03350)-RELATED"/>
    <property type="match status" value="1"/>
</dbReference>
<dbReference type="eggNOG" id="COG0456">
    <property type="taxonomic scope" value="Bacteria"/>
</dbReference>
<dbReference type="STRING" id="87626.PTD2_03036"/>
<comment type="caution">
    <text evidence="2">The sequence shown here is derived from an EMBL/GenBank/DDBJ whole genome shotgun (WGS) entry which is preliminary data.</text>
</comment>
<dbReference type="RefSeq" id="WP_009836808.1">
    <property type="nucleotide sequence ID" value="NZ_AAOH01000001.1"/>
</dbReference>
<reference evidence="2 3" key="1">
    <citation type="submission" date="2006-02" db="EMBL/GenBank/DDBJ databases">
        <authorList>
            <person name="Moran M.A."/>
            <person name="Kjelleberg S."/>
            <person name="Egan S."/>
            <person name="Saunders N."/>
            <person name="Thomas T."/>
            <person name="Ferriera S."/>
            <person name="Johnson J."/>
            <person name="Kravitz S."/>
            <person name="Halpern A."/>
            <person name="Remington K."/>
            <person name="Beeson K."/>
            <person name="Tran B."/>
            <person name="Rogers Y.-H."/>
            <person name="Friedman R."/>
            <person name="Venter J.C."/>
        </authorList>
    </citation>
    <scope>NUCLEOTIDE SEQUENCE [LARGE SCALE GENOMIC DNA]</scope>
    <source>
        <strain evidence="2 3">D2</strain>
    </source>
</reference>
<protein>
    <submittedName>
        <fullName evidence="2">Acetyltransferase, GNAT family protein</fullName>
    </submittedName>
</protein>